<sequence length="412" mass="45225">MRHRSLSHRLRRWLLLPVTALLVSLLLLLQFTVPGGLTGATTMWRSMSGALLVTEPLDTTTASLVTPSNIQLQLYAENLVMPRFMQVADNGDLLVSRPTEGDIIALRDSDDDGRADQQRTLLAALDTPQGLVLHRDALYFSEATRISRVALDSAANIDGPATAIAEQLPAGSPFWSHNTKPLGLAPDGRLYYSIGSPCNVCLPEDPRFSTIESINRDGSDRQTVASGLRNSIGMDWTPWSGQLYATENSRDLLGDDRPNDELNLIEPGRFYGWPYFYHDRSAAPATVRDRAHAAADISQLSAATPPAHAFNAHNAPLGIHFLRHPKWAANGYPRTAVVALHGSWNRSQLDGYKVVALQWDDNGQISQRDFVSGFLTEQGILGRPTAFAEDRDGNLYLSDDAGGRIYKLSLAE</sequence>
<accession>A0A4Y8UIT2</accession>
<dbReference type="Gene3D" id="2.120.10.30">
    <property type="entry name" value="TolB, C-terminal domain"/>
    <property type="match status" value="1"/>
</dbReference>
<gene>
    <name evidence="2" type="ORF">E3W66_05555</name>
</gene>
<evidence type="ECO:0000313" key="3">
    <source>
        <dbReference type="Proteomes" id="UP000298133"/>
    </source>
</evidence>
<feature type="domain" description="Pyrroloquinoline quinone-dependent pyranose dehydrogenase beta-propeller" evidence="1">
    <location>
        <begin position="67"/>
        <end position="408"/>
    </location>
</feature>
<dbReference type="Pfam" id="PF22807">
    <property type="entry name" value="TrAA12"/>
    <property type="match status" value="1"/>
</dbReference>
<evidence type="ECO:0000259" key="1">
    <source>
        <dbReference type="Pfam" id="PF22807"/>
    </source>
</evidence>
<dbReference type="PANTHER" id="PTHR19328:SF53">
    <property type="entry name" value="MEMBRANE PROTEIN"/>
    <property type="match status" value="1"/>
</dbReference>
<dbReference type="InterPro" id="IPR011042">
    <property type="entry name" value="6-blade_b-propeller_TolB-like"/>
</dbReference>
<dbReference type="InterPro" id="IPR011041">
    <property type="entry name" value="Quinoprot_gluc/sorb_DH_b-prop"/>
</dbReference>
<dbReference type="EMBL" id="SPIA01000002">
    <property type="protein sequence ID" value="TFH67717.1"/>
    <property type="molecule type" value="Genomic_DNA"/>
</dbReference>
<evidence type="ECO:0000313" key="2">
    <source>
        <dbReference type="EMBL" id="TFH67717.1"/>
    </source>
</evidence>
<dbReference type="Proteomes" id="UP000298133">
    <property type="component" value="Unassembled WGS sequence"/>
</dbReference>
<keyword evidence="3" id="KW-1185">Reference proteome</keyword>
<dbReference type="InterPro" id="IPR054539">
    <property type="entry name" value="Beta-prop_PDH"/>
</dbReference>
<name>A0A4Y8UIT2_9GAMM</name>
<dbReference type="PANTHER" id="PTHR19328">
    <property type="entry name" value="HEDGEHOG-INTERACTING PROTEIN"/>
    <property type="match status" value="1"/>
</dbReference>
<dbReference type="OrthoDB" id="9770043at2"/>
<reference evidence="2 3" key="1">
    <citation type="submission" date="2019-03" db="EMBL/GenBank/DDBJ databases">
        <title>Draft genome of Gammaproteobacteria bacterium LSUCC0057, a member of the SAR92 clade.</title>
        <authorList>
            <person name="Lanclos V.C."/>
            <person name="Doiron C."/>
            <person name="Henson M.W."/>
            <person name="Thrash J.C."/>
        </authorList>
    </citation>
    <scope>NUCLEOTIDE SEQUENCE [LARGE SCALE GENOMIC DNA]</scope>
    <source>
        <strain evidence="2 3">LSUCC0057</strain>
    </source>
</reference>
<proteinExistence type="predicted"/>
<dbReference type="AlphaFoldDB" id="A0A4Y8UIT2"/>
<protein>
    <recommendedName>
        <fullName evidence="1">Pyrroloquinoline quinone-dependent pyranose dehydrogenase beta-propeller domain-containing protein</fullName>
    </recommendedName>
</protein>
<dbReference type="SUPFAM" id="SSF50952">
    <property type="entry name" value="Soluble quinoprotein glucose dehydrogenase"/>
    <property type="match status" value="1"/>
</dbReference>
<comment type="caution">
    <text evidence="2">The sequence shown here is derived from an EMBL/GenBank/DDBJ whole genome shotgun (WGS) entry which is preliminary data.</text>
</comment>
<organism evidence="2 3">
    <name type="scientific">Gammaproteobacteria bacterium LSUCC0057</name>
    <dbReference type="NCBI Taxonomy" id="2559237"/>
    <lineage>
        <taxon>Bacteria</taxon>
        <taxon>Pseudomonadati</taxon>
        <taxon>Pseudomonadota</taxon>
        <taxon>Gammaproteobacteria</taxon>
        <taxon>Cellvibrionales</taxon>
        <taxon>Porticoccaceae</taxon>
        <taxon>SAR92 clade</taxon>
    </lineage>
</organism>